<dbReference type="EMBL" id="CAXKWB010001101">
    <property type="protein sequence ID" value="CAL4063308.1"/>
    <property type="molecule type" value="Genomic_DNA"/>
</dbReference>
<dbReference type="InterPro" id="IPR051110">
    <property type="entry name" value="Ly-6/neurotoxin-like_GPI-ap"/>
</dbReference>
<dbReference type="Proteomes" id="UP001497623">
    <property type="component" value="Unassembled WGS sequence"/>
</dbReference>
<evidence type="ECO:0008006" key="6">
    <source>
        <dbReference type="Google" id="ProtNLM"/>
    </source>
</evidence>
<proteinExistence type="predicted"/>
<keyword evidence="1 3" id="KW-0732">Signal</keyword>
<keyword evidence="5" id="KW-1185">Reference proteome</keyword>
<feature type="region of interest" description="Disordered" evidence="2">
    <location>
        <begin position="115"/>
        <end position="145"/>
    </location>
</feature>
<evidence type="ECO:0000256" key="2">
    <source>
        <dbReference type="SAM" id="MobiDB-lite"/>
    </source>
</evidence>
<dbReference type="PANTHER" id="PTHR16983">
    <property type="entry name" value="UPAR/LY6 DOMAIN-CONTAINING PROTEIN"/>
    <property type="match status" value="1"/>
</dbReference>
<evidence type="ECO:0000256" key="3">
    <source>
        <dbReference type="SAM" id="SignalP"/>
    </source>
</evidence>
<feature type="signal peptide" evidence="3">
    <location>
        <begin position="1"/>
        <end position="20"/>
    </location>
</feature>
<reference evidence="4 5" key="1">
    <citation type="submission" date="2024-05" db="EMBL/GenBank/DDBJ databases">
        <authorList>
            <person name="Wallberg A."/>
        </authorList>
    </citation>
    <scope>NUCLEOTIDE SEQUENCE [LARGE SCALE GENOMIC DNA]</scope>
</reference>
<dbReference type="AlphaFoldDB" id="A0AAV2PS35"/>
<comment type="caution">
    <text evidence="4">The sequence shown here is derived from an EMBL/GenBank/DDBJ whole genome shotgun (WGS) entry which is preliminary data.</text>
</comment>
<name>A0AAV2PS35_MEGNR</name>
<protein>
    <recommendedName>
        <fullName evidence="6">UPAR/Ly6 domain-containing protein</fullName>
    </recommendedName>
</protein>
<evidence type="ECO:0000313" key="5">
    <source>
        <dbReference type="Proteomes" id="UP001497623"/>
    </source>
</evidence>
<gene>
    <name evidence="4" type="ORF">MNOR_LOCUS3271</name>
</gene>
<organism evidence="4 5">
    <name type="scientific">Meganyctiphanes norvegica</name>
    <name type="common">Northern krill</name>
    <name type="synonym">Thysanopoda norvegica</name>
    <dbReference type="NCBI Taxonomy" id="48144"/>
    <lineage>
        <taxon>Eukaryota</taxon>
        <taxon>Metazoa</taxon>
        <taxon>Ecdysozoa</taxon>
        <taxon>Arthropoda</taxon>
        <taxon>Crustacea</taxon>
        <taxon>Multicrustacea</taxon>
        <taxon>Malacostraca</taxon>
        <taxon>Eumalacostraca</taxon>
        <taxon>Eucarida</taxon>
        <taxon>Euphausiacea</taxon>
        <taxon>Euphausiidae</taxon>
        <taxon>Meganyctiphanes</taxon>
    </lineage>
</organism>
<feature type="chain" id="PRO_5043763506" description="UPAR/Ly6 domain-containing protein" evidence="3">
    <location>
        <begin position="21"/>
        <end position="167"/>
    </location>
</feature>
<evidence type="ECO:0000313" key="4">
    <source>
        <dbReference type="EMBL" id="CAL4063308.1"/>
    </source>
</evidence>
<accession>A0AAV2PS35</accession>
<dbReference type="InterPro" id="IPR045860">
    <property type="entry name" value="Snake_toxin-like_sf"/>
</dbReference>
<dbReference type="SUPFAM" id="SSF57302">
    <property type="entry name" value="Snake toxin-like"/>
    <property type="match status" value="1"/>
</dbReference>
<dbReference type="Gene3D" id="2.10.60.10">
    <property type="entry name" value="CD59"/>
    <property type="match status" value="1"/>
</dbReference>
<evidence type="ECO:0000256" key="1">
    <source>
        <dbReference type="ARBA" id="ARBA00022729"/>
    </source>
</evidence>
<dbReference type="PANTHER" id="PTHR16983:SF10">
    <property type="entry name" value="PROTEIN QUIVER"/>
    <property type="match status" value="1"/>
</dbReference>
<sequence length="167" mass="18320">MSRILILVLSLFLLTTESSGLNCYTCSGENRGDLTCIDDWKNTPGVNMVDCHQGEDICCTVTRQVYREHKDTIVSFSRGCQENCKDMGFEKTEDWTSIFSITKCNTPLCNINDGSKPLPPPGGGGGGGDGSHIIPHIPGENSSTRTADATLSQLWTFLLPLLALYWR</sequence>